<evidence type="ECO:0000256" key="9">
    <source>
        <dbReference type="ARBA" id="ARBA00023286"/>
    </source>
</evidence>
<feature type="transmembrane region" description="Helical" evidence="11">
    <location>
        <begin position="539"/>
        <end position="562"/>
    </location>
</feature>
<evidence type="ECO:0000256" key="3">
    <source>
        <dbReference type="ARBA" id="ARBA00022692"/>
    </source>
</evidence>
<dbReference type="GO" id="GO:0016020">
    <property type="term" value="C:membrane"/>
    <property type="evidence" value="ECO:0007669"/>
    <property type="project" value="UniProtKB-SubCell"/>
</dbReference>
<keyword evidence="15" id="KW-1185">Reference proteome</keyword>
<sequence length="609" mass="68656">MEDGKSGIFKSCHLKPLEEMNMYRKGFSTASCDILAFRYRDKDGSLENDLKVVLTPYAIGAIDAADILKEAQYHYLAQQKTKTDDFVKSRFITALKTVVINRGMTGSIQFNATGARTNYTLQLYKHGGEDIYTKTAAWRPDGKTVHERLKMVKENKTVKPEVKGIFSEVEKVVVVLEEPFVMLRQNVYGDKLKGNEMYEGFTIDLLNMLAKRLQFKYEIMISPENAYGVNMNGVWTGIVGQIIAGNATLGMGAISITSQREQDIDFSLGIISTGVNILISEPKEKFNMFQFLQPFSLDLWMAIIGASIAVSVIFYILDFRTASRQFTIKSTLWFSMGTLLMKGSEFSPRPISQRILTTGFLFFVLITVSTYTANMAAFLTMKNLEAPIESFEDLAEKDDYRILTVTNSATMKFLETGTKPVYKKLWDRIQERNGLVANSSEGRKLVEKGDHAFLFDYLINSYIEMKYCDTKAVSSPILLQEHGIAMAAGAPFKTLLNIELLKLKESGEILQLRKRWWDNAKECDLDLSSRSSGQVEFDLVHTAGVFIVGAAGLGCSLAFFLFKKFYLVARQNEEQLRKERKFEEKGADSRAEKAISPLFGIHEGKQSTV</sequence>
<feature type="transmembrane region" description="Helical" evidence="11">
    <location>
        <begin position="299"/>
        <end position="317"/>
    </location>
</feature>
<dbReference type="AlphaFoldDB" id="A0AAE0SLA0"/>
<evidence type="ECO:0000256" key="10">
    <source>
        <dbReference type="ARBA" id="ARBA00023303"/>
    </source>
</evidence>
<evidence type="ECO:0000256" key="11">
    <source>
        <dbReference type="SAM" id="Phobius"/>
    </source>
</evidence>
<proteinExistence type="predicted"/>
<accession>A0AAE0SLA0</accession>
<evidence type="ECO:0000256" key="8">
    <source>
        <dbReference type="ARBA" id="ARBA00023180"/>
    </source>
</evidence>
<reference evidence="14" key="2">
    <citation type="journal article" date="2021" name="Genome Biol. Evol.">
        <title>Developing a high-quality reference genome for a parasitic bivalve with doubly uniparental inheritance (Bivalvia: Unionida).</title>
        <authorList>
            <person name="Smith C.H."/>
        </authorList>
    </citation>
    <scope>NUCLEOTIDE SEQUENCE</scope>
    <source>
        <strain evidence="14">CHS0354</strain>
        <tissue evidence="14">Mantle</tissue>
    </source>
</reference>
<dbReference type="InterPro" id="IPR001320">
    <property type="entry name" value="Iontro_rcpt_C"/>
</dbReference>
<keyword evidence="8" id="KW-0325">Glycoprotein</keyword>
<feature type="domain" description="Ionotropic glutamate receptor L-glutamate and glycine-binding" evidence="13">
    <location>
        <begin position="179"/>
        <end position="244"/>
    </location>
</feature>
<dbReference type="PANTHER" id="PTHR18966">
    <property type="entry name" value="IONOTROPIC GLUTAMATE RECEPTOR"/>
    <property type="match status" value="1"/>
</dbReference>
<feature type="transmembrane region" description="Helical" evidence="11">
    <location>
        <begin position="355"/>
        <end position="379"/>
    </location>
</feature>
<evidence type="ECO:0000256" key="7">
    <source>
        <dbReference type="ARBA" id="ARBA00023170"/>
    </source>
</evidence>
<dbReference type="Proteomes" id="UP001195483">
    <property type="component" value="Unassembled WGS sequence"/>
</dbReference>
<keyword evidence="5" id="KW-0406">Ion transport</keyword>
<dbReference type="InterPro" id="IPR015683">
    <property type="entry name" value="Ionotropic_Glu_rcpt"/>
</dbReference>
<evidence type="ECO:0000256" key="2">
    <source>
        <dbReference type="ARBA" id="ARBA00022448"/>
    </source>
</evidence>
<dbReference type="FunFam" id="1.10.287.70:FF:000143">
    <property type="entry name" value="Probable glutamate receptor"/>
    <property type="match status" value="1"/>
</dbReference>
<dbReference type="Gene3D" id="3.40.190.10">
    <property type="entry name" value="Periplasmic binding protein-like II"/>
    <property type="match status" value="2"/>
</dbReference>
<keyword evidence="9" id="KW-1071">Ligand-gated ion channel</keyword>
<evidence type="ECO:0000259" key="12">
    <source>
        <dbReference type="SMART" id="SM00079"/>
    </source>
</evidence>
<keyword evidence="6 11" id="KW-0472">Membrane</keyword>
<dbReference type="SMART" id="SM00079">
    <property type="entry name" value="PBPe"/>
    <property type="match status" value="1"/>
</dbReference>
<evidence type="ECO:0000256" key="5">
    <source>
        <dbReference type="ARBA" id="ARBA00023065"/>
    </source>
</evidence>
<comment type="caution">
    <text evidence="14">The sequence shown here is derived from an EMBL/GenBank/DDBJ whole genome shotgun (WGS) entry which is preliminary data.</text>
</comment>
<evidence type="ECO:0000313" key="14">
    <source>
        <dbReference type="EMBL" id="KAK3594051.1"/>
    </source>
</evidence>
<gene>
    <name evidence="14" type="ORF">CHS0354_040812</name>
</gene>
<dbReference type="Pfam" id="PF00060">
    <property type="entry name" value="Lig_chan"/>
    <property type="match status" value="1"/>
</dbReference>
<reference evidence="14" key="3">
    <citation type="submission" date="2023-05" db="EMBL/GenBank/DDBJ databases">
        <authorList>
            <person name="Smith C.H."/>
        </authorList>
    </citation>
    <scope>NUCLEOTIDE SEQUENCE</scope>
    <source>
        <strain evidence="14">CHS0354</strain>
        <tissue evidence="14">Mantle</tissue>
    </source>
</reference>
<name>A0AAE0SLA0_9BIVA</name>
<organism evidence="14 15">
    <name type="scientific">Potamilus streckersoni</name>
    <dbReference type="NCBI Taxonomy" id="2493646"/>
    <lineage>
        <taxon>Eukaryota</taxon>
        <taxon>Metazoa</taxon>
        <taxon>Spiralia</taxon>
        <taxon>Lophotrochozoa</taxon>
        <taxon>Mollusca</taxon>
        <taxon>Bivalvia</taxon>
        <taxon>Autobranchia</taxon>
        <taxon>Heteroconchia</taxon>
        <taxon>Palaeoheterodonta</taxon>
        <taxon>Unionida</taxon>
        <taxon>Unionoidea</taxon>
        <taxon>Unionidae</taxon>
        <taxon>Ambleminae</taxon>
        <taxon>Lampsilini</taxon>
        <taxon>Potamilus</taxon>
    </lineage>
</organism>
<keyword evidence="2" id="KW-0813">Transport</keyword>
<dbReference type="SMART" id="SM00918">
    <property type="entry name" value="Lig_chan-Glu_bd"/>
    <property type="match status" value="1"/>
</dbReference>
<keyword evidence="3 11" id="KW-0812">Transmembrane</keyword>
<dbReference type="EMBL" id="JAEAOA010002342">
    <property type="protein sequence ID" value="KAK3594051.1"/>
    <property type="molecule type" value="Genomic_DNA"/>
</dbReference>
<evidence type="ECO:0000256" key="4">
    <source>
        <dbReference type="ARBA" id="ARBA00022989"/>
    </source>
</evidence>
<evidence type="ECO:0000259" key="13">
    <source>
        <dbReference type="SMART" id="SM00918"/>
    </source>
</evidence>
<dbReference type="Gene3D" id="1.10.287.70">
    <property type="match status" value="1"/>
</dbReference>
<evidence type="ECO:0000256" key="6">
    <source>
        <dbReference type="ARBA" id="ARBA00023136"/>
    </source>
</evidence>
<evidence type="ECO:0000313" key="15">
    <source>
        <dbReference type="Proteomes" id="UP001195483"/>
    </source>
</evidence>
<dbReference type="InterPro" id="IPR019594">
    <property type="entry name" value="Glu/Gly-bd"/>
</dbReference>
<feature type="domain" description="Ionotropic glutamate receptor C-terminal" evidence="12">
    <location>
        <begin position="169"/>
        <end position="519"/>
    </location>
</feature>
<dbReference type="Gene3D" id="3.40.50.2300">
    <property type="match status" value="2"/>
</dbReference>
<protein>
    <submittedName>
        <fullName evidence="14">Uncharacterized protein</fullName>
    </submittedName>
</protein>
<keyword evidence="7" id="KW-0675">Receptor</keyword>
<keyword evidence="4 11" id="KW-1133">Transmembrane helix</keyword>
<dbReference type="FunFam" id="3.40.190.10:FF:000024">
    <property type="entry name" value="Glutamate receptor, ionotropic, delta 1"/>
    <property type="match status" value="1"/>
</dbReference>
<evidence type="ECO:0000256" key="1">
    <source>
        <dbReference type="ARBA" id="ARBA00004141"/>
    </source>
</evidence>
<dbReference type="GO" id="GO:0015276">
    <property type="term" value="F:ligand-gated monoatomic ion channel activity"/>
    <property type="evidence" value="ECO:0007669"/>
    <property type="project" value="InterPro"/>
</dbReference>
<keyword evidence="10" id="KW-0407">Ion channel</keyword>
<dbReference type="Pfam" id="PF10613">
    <property type="entry name" value="Lig_chan-Glu_bd"/>
    <property type="match status" value="1"/>
</dbReference>
<comment type="subcellular location">
    <subcellularLocation>
        <location evidence="1">Membrane</location>
        <topology evidence="1">Multi-pass membrane protein</topology>
    </subcellularLocation>
</comment>
<reference evidence="14" key="1">
    <citation type="journal article" date="2021" name="Genome Biol. Evol.">
        <title>A High-Quality Reference Genome for a Parasitic Bivalve with Doubly Uniparental Inheritance (Bivalvia: Unionida).</title>
        <authorList>
            <person name="Smith C.H."/>
        </authorList>
    </citation>
    <scope>NUCLEOTIDE SEQUENCE</scope>
    <source>
        <strain evidence="14">CHS0354</strain>
    </source>
</reference>
<dbReference type="SUPFAM" id="SSF53850">
    <property type="entry name" value="Periplasmic binding protein-like II"/>
    <property type="match status" value="1"/>
</dbReference>